<keyword evidence="2 7" id="KW-0378">Hydrolase</keyword>
<evidence type="ECO:0000256" key="5">
    <source>
        <dbReference type="ARBA" id="ARBA00038437"/>
    </source>
</evidence>
<comment type="similarity">
    <text evidence="5 7">Belongs to the DEAD box helicase family.</text>
</comment>
<protein>
    <submittedName>
        <fullName evidence="12">DEAD/DEAH box helicase</fullName>
    </submittedName>
</protein>
<dbReference type="InterPro" id="IPR011545">
    <property type="entry name" value="DEAD/DEAH_box_helicase_dom"/>
</dbReference>
<dbReference type="InterPro" id="IPR000629">
    <property type="entry name" value="RNA-helicase_DEAD-box_CS"/>
</dbReference>
<evidence type="ECO:0000259" key="10">
    <source>
        <dbReference type="PROSITE" id="PS51194"/>
    </source>
</evidence>
<dbReference type="Gene3D" id="3.40.50.300">
    <property type="entry name" value="P-loop containing nucleotide triphosphate hydrolases"/>
    <property type="match status" value="2"/>
</dbReference>
<evidence type="ECO:0000259" key="9">
    <source>
        <dbReference type="PROSITE" id="PS51192"/>
    </source>
</evidence>
<dbReference type="InterPro" id="IPR027417">
    <property type="entry name" value="P-loop_NTPase"/>
</dbReference>
<dbReference type="CDD" id="cd00268">
    <property type="entry name" value="DEADc"/>
    <property type="match status" value="1"/>
</dbReference>
<feature type="compositionally biased region" description="Basic residues" evidence="8">
    <location>
        <begin position="395"/>
        <end position="407"/>
    </location>
</feature>
<gene>
    <name evidence="12" type="ORF">N7U62_07970</name>
</gene>
<feature type="domain" description="Helicase ATP-binding" evidence="9">
    <location>
        <begin position="32"/>
        <end position="207"/>
    </location>
</feature>
<keyword evidence="13" id="KW-1185">Reference proteome</keyword>
<dbReference type="PROSITE" id="PS51192">
    <property type="entry name" value="HELICASE_ATP_BIND_1"/>
    <property type="match status" value="1"/>
</dbReference>
<dbReference type="RefSeq" id="WP_264137405.1">
    <property type="nucleotide sequence ID" value="NZ_JAOYOD010000001.1"/>
</dbReference>
<evidence type="ECO:0000259" key="11">
    <source>
        <dbReference type="PROSITE" id="PS51195"/>
    </source>
</evidence>
<reference evidence="12 13" key="1">
    <citation type="submission" date="2022-10" db="EMBL/GenBank/DDBJ databases">
        <title>Comparative genomics and taxonomic characterization of three novel marine species of genus Reichenbachiella exhibiting antioxidant and polysaccharide degradation activities.</title>
        <authorList>
            <person name="Muhammad N."/>
            <person name="Lee Y.-J."/>
            <person name="Ko J."/>
            <person name="Kim S.-G."/>
        </authorList>
    </citation>
    <scope>NUCLEOTIDE SEQUENCE [LARGE SCALE GENOMIC DNA]</scope>
    <source>
        <strain evidence="12 13">ABR2-5</strain>
    </source>
</reference>
<accession>A0ABT3CSG6</accession>
<dbReference type="PROSITE" id="PS00039">
    <property type="entry name" value="DEAD_ATP_HELICASE"/>
    <property type="match status" value="1"/>
</dbReference>
<keyword evidence="1 7" id="KW-0547">Nucleotide-binding</keyword>
<dbReference type="InterPro" id="IPR044742">
    <property type="entry name" value="DEAD/DEAH_RhlB"/>
</dbReference>
<dbReference type="SMART" id="SM00490">
    <property type="entry name" value="HELICc"/>
    <property type="match status" value="1"/>
</dbReference>
<dbReference type="Pfam" id="PF00270">
    <property type="entry name" value="DEAD"/>
    <property type="match status" value="1"/>
</dbReference>
<evidence type="ECO:0000256" key="6">
    <source>
        <dbReference type="PROSITE-ProRule" id="PRU00552"/>
    </source>
</evidence>
<dbReference type="CDD" id="cd18787">
    <property type="entry name" value="SF2_C_DEAD"/>
    <property type="match status" value="1"/>
</dbReference>
<dbReference type="PANTHER" id="PTHR47959">
    <property type="entry name" value="ATP-DEPENDENT RNA HELICASE RHLE-RELATED"/>
    <property type="match status" value="1"/>
</dbReference>
<feature type="region of interest" description="Disordered" evidence="8">
    <location>
        <begin position="374"/>
        <end position="407"/>
    </location>
</feature>
<feature type="domain" description="Helicase C-terminal" evidence="10">
    <location>
        <begin position="232"/>
        <end position="377"/>
    </location>
</feature>
<dbReference type="EMBL" id="JAOYOD010000001">
    <property type="protein sequence ID" value="MCV9386594.1"/>
    <property type="molecule type" value="Genomic_DNA"/>
</dbReference>
<comment type="caution">
    <text evidence="12">The sequence shown here is derived from an EMBL/GenBank/DDBJ whole genome shotgun (WGS) entry which is preliminary data.</text>
</comment>
<evidence type="ECO:0000256" key="8">
    <source>
        <dbReference type="SAM" id="MobiDB-lite"/>
    </source>
</evidence>
<evidence type="ECO:0000256" key="2">
    <source>
        <dbReference type="ARBA" id="ARBA00022801"/>
    </source>
</evidence>
<evidence type="ECO:0000256" key="1">
    <source>
        <dbReference type="ARBA" id="ARBA00022741"/>
    </source>
</evidence>
<dbReference type="InterPro" id="IPR014001">
    <property type="entry name" value="Helicase_ATP-bd"/>
</dbReference>
<dbReference type="PROSITE" id="PS51195">
    <property type="entry name" value="Q_MOTIF"/>
    <property type="match status" value="1"/>
</dbReference>
<feature type="short sequence motif" description="Q motif" evidence="6">
    <location>
        <begin position="1"/>
        <end position="29"/>
    </location>
</feature>
<dbReference type="InterPro" id="IPR001650">
    <property type="entry name" value="Helicase_C-like"/>
</dbReference>
<dbReference type="Proteomes" id="UP001300692">
    <property type="component" value="Unassembled WGS sequence"/>
</dbReference>
<evidence type="ECO:0000256" key="3">
    <source>
        <dbReference type="ARBA" id="ARBA00022806"/>
    </source>
</evidence>
<name>A0ABT3CSG6_9BACT</name>
<organism evidence="12 13">
    <name type="scientific">Reichenbachiella ulvae</name>
    <dbReference type="NCBI Taxonomy" id="2980104"/>
    <lineage>
        <taxon>Bacteria</taxon>
        <taxon>Pseudomonadati</taxon>
        <taxon>Bacteroidota</taxon>
        <taxon>Cytophagia</taxon>
        <taxon>Cytophagales</taxon>
        <taxon>Reichenbachiellaceae</taxon>
        <taxon>Reichenbachiella</taxon>
    </lineage>
</organism>
<dbReference type="SUPFAM" id="SSF52540">
    <property type="entry name" value="P-loop containing nucleoside triphosphate hydrolases"/>
    <property type="match status" value="1"/>
</dbReference>
<dbReference type="GO" id="GO:0004386">
    <property type="term" value="F:helicase activity"/>
    <property type="evidence" value="ECO:0007669"/>
    <property type="project" value="UniProtKB-KW"/>
</dbReference>
<keyword evidence="3 7" id="KW-0347">Helicase</keyword>
<evidence type="ECO:0000256" key="7">
    <source>
        <dbReference type="RuleBase" id="RU000492"/>
    </source>
</evidence>
<proteinExistence type="inferred from homology"/>
<evidence type="ECO:0000313" key="13">
    <source>
        <dbReference type="Proteomes" id="UP001300692"/>
    </source>
</evidence>
<sequence length="407" mass="44580">MKFKEVGIQSPVLEGIEAMGFENATPIQEQAIPLILEGKDLIACAQTGTGKTAAFLLPTIQQIQAQANHGSIDCLIIVPTRELAVQIDQQLQGLGYFVDISSLAIYGGGDGSSWDTQKKALVNGANIIIATPGRLIAHLNQEYVDLSKVTHFILDEADRMLDMGFYDDIKKIMEGLPAKRQNLMFSATMPPKMRVLAKEVLNDPAELNIAISKPSEAIVQAAFMTYDSQKLDLIKHLLKAKKLDSVFVFLSKKTEVDKAAAAIKKIGINAEAIHSGLEQSKREVVLQDFINKKINVLVATDVMSRGIDIKGIDMVINYNVPGDAEDYVHRIGRTGRAEARGVAFTFVNEEDMYKFAQIEELIGAEIRKVPLPEYIGEGPEYNPKSGSKSRGGSGGKRKFSGKRKSKS</sequence>
<dbReference type="PROSITE" id="PS51194">
    <property type="entry name" value="HELICASE_CTER"/>
    <property type="match status" value="1"/>
</dbReference>
<keyword evidence="4 7" id="KW-0067">ATP-binding</keyword>
<dbReference type="Pfam" id="PF00271">
    <property type="entry name" value="Helicase_C"/>
    <property type="match status" value="1"/>
</dbReference>
<dbReference type="PANTHER" id="PTHR47959:SF13">
    <property type="entry name" value="ATP-DEPENDENT RNA HELICASE RHLE"/>
    <property type="match status" value="1"/>
</dbReference>
<evidence type="ECO:0000313" key="12">
    <source>
        <dbReference type="EMBL" id="MCV9386594.1"/>
    </source>
</evidence>
<dbReference type="InterPro" id="IPR014014">
    <property type="entry name" value="RNA_helicase_DEAD_Q_motif"/>
</dbReference>
<dbReference type="SMART" id="SM00487">
    <property type="entry name" value="DEXDc"/>
    <property type="match status" value="1"/>
</dbReference>
<feature type="domain" description="DEAD-box RNA helicase Q" evidence="11">
    <location>
        <begin position="1"/>
        <end position="29"/>
    </location>
</feature>
<evidence type="ECO:0000256" key="4">
    <source>
        <dbReference type="ARBA" id="ARBA00022840"/>
    </source>
</evidence>
<dbReference type="InterPro" id="IPR050079">
    <property type="entry name" value="DEAD_box_RNA_helicase"/>
</dbReference>